<organism evidence="9 10">
    <name type="scientific">Thiobacter aerophilum</name>
    <dbReference type="NCBI Taxonomy" id="3121275"/>
    <lineage>
        <taxon>Bacteria</taxon>
        <taxon>Pseudomonadati</taxon>
        <taxon>Pseudomonadota</taxon>
        <taxon>Betaproteobacteria</taxon>
        <taxon>Burkholderiales</taxon>
        <taxon>Thiobacteraceae</taxon>
        <taxon>Thiobacter</taxon>
    </lineage>
</organism>
<evidence type="ECO:0000256" key="4">
    <source>
        <dbReference type="ARBA" id="ARBA00022475"/>
    </source>
</evidence>
<comment type="similarity">
    <text evidence="2 8">Belongs to the 4-toluene sulfonate uptake permease (TSUP) (TC 2.A.102) family.</text>
</comment>
<evidence type="ECO:0000256" key="8">
    <source>
        <dbReference type="RuleBase" id="RU363041"/>
    </source>
</evidence>
<keyword evidence="5 8" id="KW-0812">Transmembrane</keyword>
<feature type="transmembrane region" description="Helical" evidence="8">
    <location>
        <begin position="159"/>
        <end position="178"/>
    </location>
</feature>
<evidence type="ECO:0000256" key="3">
    <source>
        <dbReference type="ARBA" id="ARBA00022448"/>
    </source>
</evidence>
<feature type="transmembrane region" description="Helical" evidence="8">
    <location>
        <begin position="94"/>
        <end position="112"/>
    </location>
</feature>
<proteinExistence type="inferred from homology"/>
<feature type="transmembrane region" description="Helical" evidence="8">
    <location>
        <begin position="219"/>
        <end position="236"/>
    </location>
</feature>
<accession>A0ABV0EE78</accession>
<feature type="transmembrane region" description="Helical" evidence="8">
    <location>
        <begin position="124"/>
        <end position="147"/>
    </location>
</feature>
<feature type="transmembrane region" description="Helical" evidence="8">
    <location>
        <begin position="190"/>
        <end position="207"/>
    </location>
</feature>
<evidence type="ECO:0000256" key="1">
    <source>
        <dbReference type="ARBA" id="ARBA00004651"/>
    </source>
</evidence>
<dbReference type="PANTHER" id="PTHR30269">
    <property type="entry name" value="TRANSMEMBRANE PROTEIN YFCA"/>
    <property type="match status" value="1"/>
</dbReference>
<keyword evidence="4 8" id="KW-1003">Cell membrane</keyword>
<evidence type="ECO:0000313" key="9">
    <source>
        <dbReference type="EMBL" id="MEO1766864.1"/>
    </source>
</evidence>
<feature type="transmembrane region" description="Helical" evidence="8">
    <location>
        <begin position="69"/>
        <end position="88"/>
    </location>
</feature>
<evidence type="ECO:0000313" key="10">
    <source>
        <dbReference type="Proteomes" id="UP001482231"/>
    </source>
</evidence>
<sequence>MEYVFATAVLLLAYFVRGLSGFGSGLVAVPLLALAFPLTWVVPFMLLMDFTASAILGRANRHLVRWQELMPLAPGSVVGVVFGASLLLTLDRQVLLTSLGLLVMLFSLRNLLDLHGGRPISRLWALPASFVGGTVSALFGTGGPPYVIYLSHRLRDKSAFRATTSVLFLLEGGLRGAVFVASGLIQPRVLLGYALALPLMALGLWAGSRVHLGLDNSQMTRVIGGLLLVSSAALLWKAAH</sequence>
<dbReference type="Proteomes" id="UP001482231">
    <property type="component" value="Unassembled WGS sequence"/>
</dbReference>
<gene>
    <name evidence="9" type="ORF">V6E02_06530</name>
</gene>
<comment type="caution">
    <text evidence="9">The sequence shown here is derived from an EMBL/GenBank/DDBJ whole genome shotgun (WGS) entry which is preliminary data.</text>
</comment>
<feature type="transmembrane region" description="Helical" evidence="8">
    <location>
        <begin position="28"/>
        <end position="48"/>
    </location>
</feature>
<dbReference type="InterPro" id="IPR002781">
    <property type="entry name" value="TM_pro_TauE-like"/>
</dbReference>
<protein>
    <recommendedName>
        <fullName evidence="8">Probable membrane transporter protein</fullName>
    </recommendedName>
</protein>
<evidence type="ECO:0000256" key="5">
    <source>
        <dbReference type="ARBA" id="ARBA00022692"/>
    </source>
</evidence>
<name>A0ABV0EE78_9BURK</name>
<keyword evidence="3" id="KW-0813">Transport</keyword>
<evidence type="ECO:0000256" key="7">
    <source>
        <dbReference type="ARBA" id="ARBA00023136"/>
    </source>
</evidence>
<keyword evidence="10" id="KW-1185">Reference proteome</keyword>
<dbReference type="InterPro" id="IPR052017">
    <property type="entry name" value="TSUP"/>
</dbReference>
<dbReference type="Pfam" id="PF01925">
    <property type="entry name" value="TauE"/>
    <property type="match status" value="1"/>
</dbReference>
<keyword evidence="7 8" id="KW-0472">Membrane</keyword>
<dbReference type="EMBL" id="JBAJEX010000004">
    <property type="protein sequence ID" value="MEO1766864.1"/>
    <property type="molecule type" value="Genomic_DNA"/>
</dbReference>
<keyword evidence="6 8" id="KW-1133">Transmembrane helix</keyword>
<dbReference type="PANTHER" id="PTHR30269:SF37">
    <property type="entry name" value="MEMBRANE TRANSPORTER PROTEIN"/>
    <property type="match status" value="1"/>
</dbReference>
<evidence type="ECO:0000256" key="2">
    <source>
        <dbReference type="ARBA" id="ARBA00009142"/>
    </source>
</evidence>
<reference evidence="9 10" key="1">
    <citation type="submission" date="2024-02" db="EMBL/GenBank/DDBJ databases">
        <title>New thermophilic sulfur-oxidizing bacteria from a hot springs of the Uzon caldera (Kamchatka, Russia).</title>
        <authorList>
            <person name="Dukat A.M."/>
            <person name="Elcheninov A.G."/>
            <person name="Frolov E.N."/>
        </authorList>
    </citation>
    <scope>NUCLEOTIDE SEQUENCE [LARGE SCALE GENOMIC DNA]</scope>
    <source>
        <strain evidence="9 10">AK1</strain>
    </source>
</reference>
<dbReference type="RefSeq" id="WP_347307975.1">
    <property type="nucleotide sequence ID" value="NZ_JBAJEX010000004.1"/>
</dbReference>
<evidence type="ECO:0000256" key="6">
    <source>
        <dbReference type="ARBA" id="ARBA00022989"/>
    </source>
</evidence>
<comment type="subcellular location">
    <subcellularLocation>
        <location evidence="1 8">Cell membrane</location>
        <topology evidence="1 8">Multi-pass membrane protein</topology>
    </subcellularLocation>
</comment>